<accession>A0A5P1FER7</accession>
<proteinExistence type="predicted"/>
<sequence>MAPKIAASKGKGKKVASSSGDATAPLPIILEAVMVGAPSTEAGEGEGPLLGEDFFRTEPKEFAHVGESFECLRCDIVEHLSQSFGISTRSLDPETIATIKEAISGDPTEVVNIPGSDEELLAWLGP</sequence>
<dbReference type="Gramene" id="ONK76544">
    <property type="protein sequence ID" value="ONK76544"/>
    <property type="gene ID" value="A4U43_C03F29380"/>
</dbReference>
<keyword evidence="3" id="KW-1185">Reference proteome</keyword>
<reference evidence="3" key="1">
    <citation type="journal article" date="2017" name="Nat. Commun.">
        <title>The asparagus genome sheds light on the origin and evolution of a young Y chromosome.</title>
        <authorList>
            <person name="Harkess A."/>
            <person name="Zhou J."/>
            <person name="Xu C."/>
            <person name="Bowers J.E."/>
            <person name="Van der Hulst R."/>
            <person name="Ayyampalayam S."/>
            <person name="Mercati F."/>
            <person name="Riccardi P."/>
            <person name="McKain M.R."/>
            <person name="Kakrana A."/>
            <person name="Tang H."/>
            <person name="Ray J."/>
            <person name="Groenendijk J."/>
            <person name="Arikit S."/>
            <person name="Mathioni S.M."/>
            <person name="Nakano M."/>
            <person name="Shan H."/>
            <person name="Telgmann-Rauber A."/>
            <person name="Kanno A."/>
            <person name="Yue Z."/>
            <person name="Chen H."/>
            <person name="Li W."/>
            <person name="Chen Y."/>
            <person name="Xu X."/>
            <person name="Zhang Y."/>
            <person name="Luo S."/>
            <person name="Chen H."/>
            <person name="Gao J."/>
            <person name="Mao Z."/>
            <person name="Pires J.C."/>
            <person name="Luo M."/>
            <person name="Kudrna D."/>
            <person name="Wing R.A."/>
            <person name="Meyers B.C."/>
            <person name="Yi K."/>
            <person name="Kong H."/>
            <person name="Lavrijsen P."/>
            <person name="Sunseri F."/>
            <person name="Falavigna A."/>
            <person name="Ye Y."/>
            <person name="Leebens-Mack J.H."/>
            <person name="Chen G."/>
        </authorList>
    </citation>
    <scope>NUCLEOTIDE SEQUENCE [LARGE SCALE GENOMIC DNA]</scope>
    <source>
        <strain evidence="3">cv. DH0086</strain>
    </source>
</reference>
<protein>
    <submittedName>
        <fullName evidence="2">Uncharacterized protein</fullName>
    </submittedName>
</protein>
<evidence type="ECO:0000256" key="1">
    <source>
        <dbReference type="SAM" id="MobiDB-lite"/>
    </source>
</evidence>
<name>A0A5P1FER7_ASPOF</name>
<gene>
    <name evidence="2" type="ORF">A4U43_C03F29380</name>
</gene>
<dbReference type="Proteomes" id="UP000243459">
    <property type="component" value="Chromosome 3"/>
</dbReference>
<feature type="region of interest" description="Disordered" evidence="1">
    <location>
        <begin position="1"/>
        <end position="21"/>
    </location>
</feature>
<dbReference type="EMBL" id="CM007383">
    <property type="protein sequence ID" value="ONK76544.1"/>
    <property type="molecule type" value="Genomic_DNA"/>
</dbReference>
<evidence type="ECO:0000313" key="3">
    <source>
        <dbReference type="Proteomes" id="UP000243459"/>
    </source>
</evidence>
<evidence type="ECO:0000313" key="2">
    <source>
        <dbReference type="EMBL" id="ONK76544.1"/>
    </source>
</evidence>
<organism evidence="2 3">
    <name type="scientific">Asparagus officinalis</name>
    <name type="common">Garden asparagus</name>
    <dbReference type="NCBI Taxonomy" id="4686"/>
    <lineage>
        <taxon>Eukaryota</taxon>
        <taxon>Viridiplantae</taxon>
        <taxon>Streptophyta</taxon>
        <taxon>Embryophyta</taxon>
        <taxon>Tracheophyta</taxon>
        <taxon>Spermatophyta</taxon>
        <taxon>Magnoliopsida</taxon>
        <taxon>Liliopsida</taxon>
        <taxon>Asparagales</taxon>
        <taxon>Asparagaceae</taxon>
        <taxon>Asparagoideae</taxon>
        <taxon>Asparagus</taxon>
    </lineage>
</organism>
<dbReference type="AlphaFoldDB" id="A0A5P1FER7"/>